<organism evidence="5 6">
    <name type="scientific">Glomus cerebriforme</name>
    <dbReference type="NCBI Taxonomy" id="658196"/>
    <lineage>
        <taxon>Eukaryota</taxon>
        <taxon>Fungi</taxon>
        <taxon>Fungi incertae sedis</taxon>
        <taxon>Mucoromycota</taxon>
        <taxon>Glomeromycotina</taxon>
        <taxon>Glomeromycetes</taxon>
        <taxon>Glomerales</taxon>
        <taxon>Glomeraceae</taxon>
        <taxon>Glomus</taxon>
    </lineage>
</organism>
<evidence type="ECO:0000256" key="2">
    <source>
        <dbReference type="ARBA" id="ARBA00022737"/>
    </source>
</evidence>
<keyword evidence="4" id="KW-0732">Signal</keyword>
<dbReference type="Pfam" id="PF24681">
    <property type="entry name" value="Kelch_KLHDC2_KLHL20_DRC7"/>
    <property type="match status" value="2"/>
</dbReference>
<evidence type="ECO:0000313" key="5">
    <source>
        <dbReference type="EMBL" id="RIA89146.1"/>
    </source>
</evidence>
<gene>
    <name evidence="5" type="ORF">C1645_806424</name>
</gene>
<keyword evidence="1" id="KW-0880">Kelch repeat</keyword>
<keyword evidence="3" id="KW-1133">Transmembrane helix</keyword>
<evidence type="ECO:0000256" key="4">
    <source>
        <dbReference type="SAM" id="SignalP"/>
    </source>
</evidence>
<protein>
    <recommendedName>
        <fullName evidence="7">Galactose oxidase</fullName>
    </recommendedName>
</protein>
<dbReference type="SUPFAM" id="SSF117281">
    <property type="entry name" value="Kelch motif"/>
    <property type="match status" value="1"/>
</dbReference>
<keyword evidence="6" id="KW-1185">Reference proteome</keyword>
<evidence type="ECO:0000313" key="6">
    <source>
        <dbReference type="Proteomes" id="UP000265703"/>
    </source>
</evidence>
<dbReference type="EMBL" id="QKYT01000231">
    <property type="protein sequence ID" value="RIA89146.1"/>
    <property type="molecule type" value="Genomic_DNA"/>
</dbReference>
<proteinExistence type="predicted"/>
<dbReference type="Gene3D" id="2.120.10.80">
    <property type="entry name" value="Kelch-type beta propeller"/>
    <property type="match status" value="3"/>
</dbReference>
<name>A0A397SWV1_9GLOM</name>
<evidence type="ECO:0000256" key="1">
    <source>
        <dbReference type="ARBA" id="ARBA00022441"/>
    </source>
</evidence>
<dbReference type="PANTHER" id="PTHR46093:SF18">
    <property type="entry name" value="FIBRONECTIN TYPE-III DOMAIN-CONTAINING PROTEIN"/>
    <property type="match status" value="1"/>
</dbReference>
<keyword evidence="3" id="KW-0472">Membrane</keyword>
<dbReference type="PANTHER" id="PTHR46093">
    <property type="entry name" value="ACYL-COA-BINDING DOMAIN-CONTAINING PROTEIN 5"/>
    <property type="match status" value="1"/>
</dbReference>
<evidence type="ECO:0008006" key="7">
    <source>
        <dbReference type="Google" id="ProtNLM"/>
    </source>
</evidence>
<keyword evidence="3" id="KW-0812">Transmembrane</keyword>
<comment type="caution">
    <text evidence="5">The sequence shown here is derived from an EMBL/GenBank/DDBJ whole genome shotgun (WGS) entry which is preliminary data.</text>
</comment>
<dbReference type="InterPro" id="IPR015915">
    <property type="entry name" value="Kelch-typ_b-propeller"/>
</dbReference>
<dbReference type="OrthoDB" id="432528at2759"/>
<accession>A0A397SWV1</accession>
<feature type="chain" id="PRO_5017336786" description="Galactose oxidase" evidence="4">
    <location>
        <begin position="24"/>
        <end position="405"/>
    </location>
</feature>
<reference evidence="5 6" key="1">
    <citation type="submission" date="2018-06" db="EMBL/GenBank/DDBJ databases">
        <title>Comparative genomics reveals the genomic features of Rhizophagus irregularis, R. cerebriforme, R. diaphanum and Gigaspora rosea, and their symbiotic lifestyle signature.</title>
        <authorList>
            <person name="Morin E."/>
            <person name="San Clemente H."/>
            <person name="Chen E.C.H."/>
            <person name="De La Providencia I."/>
            <person name="Hainaut M."/>
            <person name="Kuo A."/>
            <person name="Kohler A."/>
            <person name="Murat C."/>
            <person name="Tang N."/>
            <person name="Roy S."/>
            <person name="Loubradou J."/>
            <person name="Henrissat B."/>
            <person name="Grigoriev I.V."/>
            <person name="Corradi N."/>
            <person name="Roux C."/>
            <person name="Martin F.M."/>
        </authorList>
    </citation>
    <scope>NUCLEOTIDE SEQUENCE [LARGE SCALE GENOMIC DNA]</scope>
    <source>
        <strain evidence="5 6">DAOM 227022</strain>
    </source>
</reference>
<evidence type="ECO:0000256" key="3">
    <source>
        <dbReference type="SAM" id="Phobius"/>
    </source>
</evidence>
<feature type="signal peptide" evidence="4">
    <location>
        <begin position="1"/>
        <end position="23"/>
    </location>
</feature>
<feature type="transmembrane region" description="Helical" evidence="3">
    <location>
        <begin position="382"/>
        <end position="404"/>
    </location>
</feature>
<dbReference type="AlphaFoldDB" id="A0A397SWV1"/>
<keyword evidence="2" id="KW-0677">Repeat</keyword>
<sequence>MSKFSLVYFLLWILFQILVEVNCQSPPFKPSVSYFHTATLLDNKLYILGGRDSSDNLVEKEFFFLDVSIPFNTQSLLWQDLSSINTLPPHNAAASVKDNTKNDTLFLYGGVTSDQTMALVYTFNSSWSIPNIAGVNPIRKNSLTGIDHDGKIYLWGGASYDGTFKNDMLILDTINLSWGTGSSVNAPTPRDLYGATLLPNNNIVYLGGINDVTATFSQDLIIDKGNALTLNEVYIYNTINDSWSTQITSGNIPSNRAGFSTVLGLDGNRMIIYGGIFNNPPGYIDATLYVLDLTNFNWYVPKITGNIPKTRAYHKANVIGKYMVISFGKGYDKSVESDVLLLDISNNEEYIWTTTFELSVPNNTISKPNSSSSQLSNNNSTLTRIIAIVGSLFGSILLSFGSFLL</sequence>
<dbReference type="Proteomes" id="UP000265703">
    <property type="component" value="Unassembled WGS sequence"/>
</dbReference>